<gene>
    <name evidence="2" type="ORF">P5G61_18480</name>
</gene>
<comment type="caution">
    <text evidence="2">The sequence shown here is derived from an EMBL/GenBank/DDBJ whole genome shotgun (WGS) entry which is preliminary data.</text>
</comment>
<organism evidence="2 3">
    <name type="scientific">Paenibacillus vandeheii</name>
    <dbReference type="NCBI Taxonomy" id="3035917"/>
    <lineage>
        <taxon>Bacteria</taxon>
        <taxon>Bacillati</taxon>
        <taxon>Bacillota</taxon>
        <taxon>Bacilli</taxon>
        <taxon>Bacillales</taxon>
        <taxon>Paenibacillaceae</taxon>
        <taxon>Paenibacillus</taxon>
    </lineage>
</organism>
<proteinExistence type="predicted"/>
<reference evidence="2" key="1">
    <citation type="submission" date="2023-03" db="EMBL/GenBank/DDBJ databases">
        <title>MT1 and MT2 Draft Genomes of Novel Species.</title>
        <authorList>
            <person name="Venkateswaran K."/>
        </authorList>
    </citation>
    <scope>NUCLEOTIDE SEQUENCE</scope>
    <source>
        <strain evidence="2">F6_3S_P_1C</strain>
    </source>
</reference>
<name>A0ABT8JE07_9BACL</name>
<feature type="domain" description="DUF6933" evidence="1">
    <location>
        <begin position="9"/>
        <end position="162"/>
    </location>
</feature>
<protein>
    <recommendedName>
        <fullName evidence="1">DUF6933 domain-containing protein</fullName>
    </recommendedName>
</protein>
<dbReference type="RefSeq" id="WP_079344118.1">
    <property type="nucleotide sequence ID" value="NZ_JAROCD010000009.1"/>
</dbReference>
<evidence type="ECO:0000313" key="3">
    <source>
        <dbReference type="Proteomes" id="UP001174205"/>
    </source>
</evidence>
<evidence type="ECO:0000313" key="2">
    <source>
        <dbReference type="EMBL" id="MDN4603232.1"/>
    </source>
</evidence>
<dbReference type="EMBL" id="JAROCD010000009">
    <property type="protein sequence ID" value="MDN4603232.1"/>
    <property type="molecule type" value="Genomic_DNA"/>
</dbReference>
<dbReference type="Proteomes" id="UP001174205">
    <property type="component" value="Unassembled WGS sequence"/>
</dbReference>
<dbReference type="InterPro" id="IPR053864">
    <property type="entry name" value="DUF6933"/>
</dbReference>
<evidence type="ECO:0000259" key="1">
    <source>
        <dbReference type="Pfam" id="PF22016"/>
    </source>
</evidence>
<keyword evidence="3" id="KW-1185">Reference proteome</keyword>
<accession>A0ABT8JE07</accession>
<dbReference type="Pfam" id="PF22016">
    <property type="entry name" value="DUF6933"/>
    <property type="match status" value="1"/>
</dbReference>
<sequence length="176" mass="20945">MKGTQFMIIFKATKDTLKDLNVKPEIIEHPADAFFSWHVNFFKLYGKKHYVFMNDFSRLSLTVTGIRTNQANKLKEVFLNHLQDYFAVEQIPEALANSYIKECSEEVITKTDNRSVIGTMNEMMLILNTIQHENDDLRDEAMRHQWNNRIIYKPIDYKYPIEVFVKELENRFKNEN</sequence>